<dbReference type="PRINTS" id="PR00359">
    <property type="entry name" value="BP450"/>
</dbReference>
<dbReference type="Proteomes" id="UP000283644">
    <property type="component" value="Unassembled WGS sequence"/>
</dbReference>
<feature type="compositionally biased region" description="Low complexity" evidence="7">
    <location>
        <begin position="305"/>
        <end position="323"/>
    </location>
</feature>
<dbReference type="PANTHER" id="PTHR24291">
    <property type="entry name" value="CYTOCHROME P450 FAMILY 4"/>
    <property type="match status" value="1"/>
</dbReference>
<dbReference type="GO" id="GO:0004497">
    <property type="term" value="F:monooxygenase activity"/>
    <property type="evidence" value="ECO:0007669"/>
    <property type="project" value="UniProtKB-KW"/>
</dbReference>
<evidence type="ECO:0000256" key="5">
    <source>
        <dbReference type="ARBA" id="ARBA00023004"/>
    </source>
</evidence>
<evidence type="ECO:0000256" key="7">
    <source>
        <dbReference type="SAM" id="MobiDB-lite"/>
    </source>
</evidence>
<evidence type="ECO:0000256" key="4">
    <source>
        <dbReference type="ARBA" id="ARBA00023002"/>
    </source>
</evidence>
<dbReference type="InterPro" id="IPR002397">
    <property type="entry name" value="Cyt_P450_B"/>
</dbReference>
<dbReference type="InterPro" id="IPR001128">
    <property type="entry name" value="Cyt_P450"/>
</dbReference>
<dbReference type="RefSeq" id="WP_118923809.1">
    <property type="nucleotide sequence ID" value="NZ_QXGH01000011.1"/>
</dbReference>
<dbReference type="InterPro" id="IPR050196">
    <property type="entry name" value="Cytochrome_P450_Monoox"/>
</dbReference>
<feature type="compositionally biased region" description="Low complexity" evidence="7">
    <location>
        <begin position="15"/>
        <end position="24"/>
    </location>
</feature>
<name>A0A417Y5G1_9ACTN</name>
<evidence type="ECO:0000256" key="1">
    <source>
        <dbReference type="ARBA" id="ARBA00010617"/>
    </source>
</evidence>
<evidence type="ECO:0000313" key="8">
    <source>
        <dbReference type="EMBL" id="RHW27913.1"/>
    </source>
</evidence>
<reference evidence="8 9" key="1">
    <citation type="submission" date="2018-09" db="EMBL/GenBank/DDBJ databases">
        <title>Genome sequencing of Nocardioides immobilis CCTCC AB 2017083 for comparison to Nocardioides silvaticus.</title>
        <authorList>
            <person name="Li C."/>
            <person name="Wang G."/>
        </authorList>
    </citation>
    <scope>NUCLEOTIDE SEQUENCE [LARGE SCALE GENOMIC DNA]</scope>
    <source>
        <strain evidence="8 9">CCTCC AB 2017083</strain>
    </source>
</reference>
<dbReference type="SUPFAM" id="SSF48264">
    <property type="entry name" value="Cytochrome P450"/>
    <property type="match status" value="1"/>
</dbReference>
<keyword evidence="9" id="KW-1185">Reference proteome</keyword>
<feature type="region of interest" description="Disordered" evidence="7">
    <location>
        <begin position="305"/>
        <end position="349"/>
    </location>
</feature>
<dbReference type="Gene3D" id="1.10.630.10">
    <property type="entry name" value="Cytochrome P450"/>
    <property type="match status" value="2"/>
</dbReference>
<gene>
    <name evidence="8" type="ORF">D0Z08_06375</name>
</gene>
<keyword evidence="6" id="KW-0503">Monooxygenase</keyword>
<dbReference type="Pfam" id="PF00067">
    <property type="entry name" value="p450"/>
    <property type="match status" value="2"/>
</dbReference>
<proteinExistence type="inferred from homology"/>
<keyword evidence="3" id="KW-0479">Metal-binding</keyword>
<keyword evidence="4" id="KW-0560">Oxidoreductase</keyword>
<dbReference type="OrthoDB" id="7376058at2"/>
<organism evidence="8 9">
    <name type="scientific">Nocardioides immobilis</name>
    <dbReference type="NCBI Taxonomy" id="2049295"/>
    <lineage>
        <taxon>Bacteria</taxon>
        <taxon>Bacillati</taxon>
        <taxon>Actinomycetota</taxon>
        <taxon>Actinomycetes</taxon>
        <taxon>Propionibacteriales</taxon>
        <taxon>Nocardioidaceae</taxon>
        <taxon>Nocardioides</taxon>
    </lineage>
</organism>
<dbReference type="GO" id="GO:0005506">
    <property type="term" value="F:iron ion binding"/>
    <property type="evidence" value="ECO:0007669"/>
    <property type="project" value="InterPro"/>
</dbReference>
<comment type="caution">
    <text evidence="8">The sequence shown here is derived from an EMBL/GenBank/DDBJ whole genome shotgun (WGS) entry which is preliminary data.</text>
</comment>
<dbReference type="AlphaFoldDB" id="A0A417Y5G1"/>
<dbReference type="InterPro" id="IPR036396">
    <property type="entry name" value="Cyt_P450_sf"/>
</dbReference>
<dbReference type="GO" id="GO:0020037">
    <property type="term" value="F:heme binding"/>
    <property type="evidence" value="ECO:0007669"/>
    <property type="project" value="InterPro"/>
</dbReference>
<comment type="similarity">
    <text evidence="1">Belongs to the cytochrome P450 family.</text>
</comment>
<dbReference type="GO" id="GO:0016705">
    <property type="term" value="F:oxidoreductase activity, acting on paired donors, with incorporation or reduction of molecular oxygen"/>
    <property type="evidence" value="ECO:0007669"/>
    <property type="project" value="InterPro"/>
</dbReference>
<evidence type="ECO:0000256" key="6">
    <source>
        <dbReference type="ARBA" id="ARBA00023033"/>
    </source>
</evidence>
<protein>
    <submittedName>
        <fullName evidence="8">Cytochrome P450</fullName>
    </submittedName>
</protein>
<evidence type="ECO:0000256" key="2">
    <source>
        <dbReference type="ARBA" id="ARBA00022617"/>
    </source>
</evidence>
<keyword evidence="2" id="KW-0349">Heme</keyword>
<keyword evidence="5" id="KW-0408">Iron</keyword>
<dbReference type="EMBL" id="QXGH01000011">
    <property type="protein sequence ID" value="RHW27913.1"/>
    <property type="molecule type" value="Genomic_DNA"/>
</dbReference>
<evidence type="ECO:0000256" key="3">
    <source>
        <dbReference type="ARBA" id="ARBA00022723"/>
    </source>
</evidence>
<accession>A0A417Y5G1</accession>
<sequence length="349" mass="39315">MGHVYPEISTTTHDSASSSRTIHRTTSTLPECGHVVGARPARRSGPGNAAHLARDPLGTCLRAQQRYGDVVRLPVIWGEVFLLTHPDHVERVLVSNNANYWKGRLFRRADFLFGDGLVLNDGESWHRQRRIMQPGFHADRIVGRIVADRTEPRDDVLELLVAAASDGAMSPRLLRDEIITLLFGGYEATAHTLAWTWYELDRHPDVADRVRADTDGSFTRCVVDEVLRLYPPFWEVLRSSYEEDRFGDHVLPAGASVLLVPWMTHRRPELWDDPERFDPQRWRNGPPTHRHAYYPFAAGQRMCIGGRSHGSSSSSSYAGSARSSARDWRRVTRYGSGPRARCGPGTGSR</sequence>
<dbReference type="PRINTS" id="PR00385">
    <property type="entry name" value="P450"/>
</dbReference>
<evidence type="ECO:0000313" key="9">
    <source>
        <dbReference type="Proteomes" id="UP000283644"/>
    </source>
</evidence>
<feature type="region of interest" description="Disordered" evidence="7">
    <location>
        <begin position="1"/>
        <end position="24"/>
    </location>
</feature>
<dbReference type="PANTHER" id="PTHR24291:SF50">
    <property type="entry name" value="BIFUNCTIONAL ALBAFLAVENONE MONOOXYGENASE_TERPENE SYNTHASE"/>
    <property type="match status" value="1"/>
</dbReference>